<feature type="domain" description="AGC-kinase C-terminal" evidence="30">
    <location>
        <begin position="394"/>
        <end position="466"/>
    </location>
</feature>
<organism evidence="31 32">
    <name type="scientific">Caenorhabditis briggsae</name>
    <dbReference type="NCBI Taxonomy" id="6238"/>
    <lineage>
        <taxon>Eukaryota</taxon>
        <taxon>Metazoa</taxon>
        <taxon>Ecdysozoa</taxon>
        <taxon>Nematoda</taxon>
        <taxon>Chromadorea</taxon>
        <taxon>Rhabditida</taxon>
        <taxon>Rhabditina</taxon>
        <taxon>Rhabditomorpha</taxon>
        <taxon>Rhabditoidea</taxon>
        <taxon>Rhabditidae</taxon>
        <taxon>Peloderinae</taxon>
        <taxon>Caenorhabditis</taxon>
    </lineage>
</organism>
<keyword evidence="15" id="KW-0418">Kinase</keyword>
<evidence type="ECO:0000259" key="30">
    <source>
        <dbReference type="PROSITE" id="PS51285"/>
    </source>
</evidence>
<evidence type="ECO:0000256" key="11">
    <source>
        <dbReference type="ARBA" id="ARBA00022553"/>
    </source>
</evidence>
<dbReference type="FunFam" id="1.10.510.10:FF:000008">
    <property type="entry name" value="Non-specific serine/threonine protein kinase"/>
    <property type="match status" value="1"/>
</dbReference>
<dbReference type="Gene3D" id="1.10.510.10">
    <property type="entry name" value="Transferase(Phosphotransferase) domain 1"/>
    <property type="match status" value="1"/>
</dbReference>
<evidence type="ECO:0000256" key="2">
    <source>
        <dbReference type="ARBA" id="ARBA00004123"/>
    </source>
</evidence>
<comment type="catalytic activity">
    <reaction evidence="22">
        <text>L-threonyl-[protein] + ATP = O-phospho-L-threonyl-[protein] + ADP + H(+)</text>
        <dbReference type="Rhea" id="RHEA:46608"/>
        <dbReference type="Rhea" id="RHEA-COMP:11060"/>
        <dbReference type="Rhea" id="RHEA-COMP:11605"/>
        <dbReference type="ChEBI" id="CHEBI:15378"/>
        <dbReference type="ChEBI" id="CHEBI:30013"/>
        <dbReference type="ChEBI" id="CHEBI:30616"/>
        <dbReference type="ChEBI" id="CHEBI:61977"/>
        <dbReference type="ChEBI" id="CHEBI:456216"/>
        <dbReference type="EC" id="2.7.11.1"/>
    </reaction>
</comment>
<reference evidence="31 32" key="1">
    <citation type="submission" date="2022-05" db="EMBL/GenBank/DDBJ databases">
        <title>Chromosome-level reference genomes for two strains of Caenorhabditis briggsae: an improved platform for comparative genomics.</title>
        <authorList>
            <person name="Stevens L."/>
            <person name="Andersen E.C."/>
        </authorList>
    </citation>
    <scope>NUCLEOTIDE SEQUENCE [LARGE SCALE GENOMIC DNA]</scope>
    <source>
        <strain evidence="31">QX1410_ONT</strain>
        <tissue evidence="31">Whole-organism</tissue>
    </source>
</reference>
<evidence type="ECO:0000256" key="25">
    <source>
        <dbReference type="ARBA" id="ARBA00068208"/>
    </source>
</evidence>
<accession>A0AAE9CT76</accession>
<keyword evidence="19 28" id="KW-0472">Membrane</keyword>
<evidence type="ECO:0000256" key="22">
    <source>
        <dbReference type="ARBA" id="ARBA00047899"/>
    </source>
</evidence>
<dbReference type="GO" id="GO:0005524">
    <property type="term" value="F:ATP binding"/>
    <property type="evidence" value="ECO:0007669"/>
    <property type="project" value="UniProtKB-UniRule"/>
</dbReference>
<comment type="catalytic activity">
    <reaction evidence="23">
        <text>L-seryl-[protein] + ATP = O-phospho-L-seryl-[protein] + ADP + H(+)</text>
        <dbReference type="Rhea" id="RHEA:17989"/>
        <dbReference type="Rhea" id="RHEA-COMP:9863"/>
        <dbReference type="Rhea" id="RHEA-COMP:11604"/>
        <dbReference type="ChEBI" id="CHEBI:15378"/>
        <dbReference type="ChEBI" id="CHEBI:29999"/>
        <dbReference type="ChEBI" id="CHEBI:30616"/>
        <dbReference type="ChEBI" id="CHEBI:83421"/>
        <dbReference type="ChEBI" id="CHEBI:456216"/>
        <dbReference type="EC" id="2.7.11.1"/>
    </reaction>
</comment>
<evidence type="ECO:0000256" key="12">
    <source>
        <dbReference type="ARBA" id="ARBA00022679"/>
    </source>
</evidence>
<keyword evidence="8" id="KW-1003">Cell membrane</keyword>
<evidence type="ECO:0000256" key="5">
    <source>
        <dbReference type="ARBA" id="ARBA00009903"/>
    </source>
</evidence>
<dbReference type="SMART" id="SM00220">
    <property type="entry name" value="S_TKc"/>
    <property type="match status" value="1"/>
</dbReference>
<dbReference type="SUPFAM" id="SSF56112">
    <property type="entry name" value="Protein kinase-like (PK-like)"/>
    <property type="match status" value="1"/>
</dbReference>
<gene>
    <name evidence="31" type="ORF">L3Y34_010332</name>
</gene>
<dbReference type="PROSITE" id="PS00108">
    <property type="entry name" value="PROTEIN_KINASE_ST"/>
    <property type="match status" value="1"/>
</dbReference>
<dbReference type="InterPro" id="IPR017441">
    <property type="entry name" value="Protein_kinase_ATP_BS"/>
</dbReference>
<keyword evidence="20" id="KW-0539">Nucleus</keyword>
<evidence type="ECO:0000256" key="18">
    <source>
        <dbReference type="ARBA" id="ARBA00023016"/>
    </source>
</evidence>
<dbReference type="GO" id="GO:0046872">
    <property type="term" value="F:metal ion binding"/>
    <property type="evidence" value="ECO:0007669"/>
    <property type="project" value="UniProtKB-KW"/>
</dbReference>
<dbReference type="Pfam" id="PF00069">
    <property type="entry name" value="Pkinase"/>
    <property type="match status" value="1"/>
</dbReference>
<evidence type="ECO:0000256" key="8">
    <source>
        <dbReference type="ARBA" id="ARBA00022475"/>
    </source>
</evidence>
<keyword evidence="28" id="KW-0812">Transmembrane</keyword>
<evidence type="ECO:0000256" key="14">
    <source>
        <dbReference type="ARBA" id="ARBA00022741"/>
    </source>
</evidence>
<dbReference type="Proteomes" id="UP000827892">
    <property type="component" value="Chromosome X"/>
</dbReference>
<feature type="binding site" evidence="27">
    <location>
        <position position="165"/>
    </location>
    <ligand>
        <name>ATP</name>
        <dbReference type="ChEBI" id="CHEBI:30616"/>
    </ligand>
</feature>
<dbReference type="Gene3D" id="3.30.200.20">
    <property type="entry name" value="Phosphorylase Kinase, domain 1"/>
    <property type="match status" value="1"/>
</dbReference>
<protein>
    <recommendedName>
        <fullName evidence="25">Serine/threonine-protein kinase sgk-1</fullName>
        <ecNumber evidence="6">2.7.11.1</ecNumber>
    </recommendedName>
    <alternativeName>
        <fullName evidence="26">Serum- and glucocorticoid-inducible kinase homolog</fullName>
    </alternativeName>
    <alternativeName>
        <fullName evidence="21">Serum/glucocorticoid-regulated kinase 1</fullName>
    </alternativeName>
</protein>
<feature type="domain" description="Protein kinase" evidence="29">
    <location>
        <begin position="136"/>
        <end position="393"/>
    </location>
</feature>
<evidence type="ECO:0000256" key="19">
    <source>
        <dbReference type="ARBA" id="ARBA00023136"/>
    </source>
</evidence>
<keyword evidence="18" id="KW-0346">Stress response</keyword>
<evidence type="ECO:0000256" key="10">
    <source>
        <dbReference type="ARBA" id="ARBA00022527"/>
    </source>
</evidence>
<keyword evidence="10" id="KW-0723">Serine/threonine-protein kinase</keyword>
<dbReference type="PROSITE" id="PS51285">
    <property type="entry name" value="AGC_KINASE_CTER"/>
    <property type="match status" value="1"/>
</dbReference>
<dbReference type="InterPro" id="IPR008271">
    <property type="entry name" value="Ser/Thr_kinase_AS"/>
</dbReference>
<evidence type="ECO:0000256" key="27">
    <source>
        <dbReference type="PROSITE-ProRule" id="PRU10141"/>
    </source>
</evidence>
<evidence type="ECO:0000256" key="24">
    <source>
        <dbReference type="ARBA" id="ARBA00063445"/>
    </source>
</evidence>
<dbReference type="PROSITE" id="PS50011">
    <property type="entry name" value="PROTEIN_KINASE_DOM"/>
    <property type="match status" value="1"/>
</dbReference>
<keyword evidence="12" id="KW-0808">Transferase</keyword>
<comment type="subunit">
    <text evidence="24">Interacts with pdk-1, akt-1, akt-2 and daf-16. Part of a complex containing sgk-1, akt-1 and akt-2. Interacts with let-92 phosphatase regulatory subunit pptr-1.</text>
</comment>
<dbReference type="InterPro" id="IPR011009">
    <property type="entry name" value="Kinase-like_dom_sf"/>
</dbReference>
<name>A0AAE9CT76_CAEBR</name>
<dbReference type="GO" id="GO:0035091">
    <property type="term" value="F:phosphatidylinositol binding"/>
    <property type="evidence" value="ECO:0007669"/>
    <property type="project" value="InterPro"/>
</dbReference>
<dbReference type="GO" id="GO:0016324">
    <property type="term" value="C:apical plasma membrane"/>
    <property type="evidence" value="ECO:0007669"/>
    <property type="project" value="UniProtKB-SubCell"/>
</dbReference>
<sequence>MGSLYYSESRMVRKDEVSCKLVMGDDKKTVVYAVRIGDGPIMQKVYEEYEKFFLTDVKDMVPEKFTIFPKKKLLQSKKTFFEKRRLWIQDVCQHLVDNQTKSEDVRRFFHIEAPDDDDNTVDLGPSERKTATANDFDFLTTIGKGSFGRVYQVRHKETKKIYAMKVLSKEHIRKKNEVKHVMAERNVLINNFKHPFLVSLHFSFQNKEKLYFVLDHLNGGELFSHLQREKHFTESRSRFYAAEIACALGYLHEKNIIYRDLKPENLLLDDKGYLVLTDFGLCKEDMQGSKTTSTFCGTPEYLAPEIILKKPYDKTVDWWCLGSVLYEMIFGLPPFYSKDHNEMYDKIINQPLRLKHTISVPCTELITGLLQKDRSKRLGHKNDFRDIQDHPFFLPVDWDKLLNRELKAPFIPKVKNAMDISNISKEFVEIQIDPASLAPQQLAVTHRDHDFENFTFVDTNRVISSSPSPSASEAPYFFNATGSSDNEIDVPLDEIWPYTVQSTILVFLFVVWMIIGVFVAREVMLVILDHRKIRRKPLSRKRYNGAYSVKKKRYVNDKNYEAVANGGNEIV</sequence>
<comment type="similarity">
    <text evidence="5">Belongs to the protein kinase superfamily. AGC Ser/Thr protein kinase family.</text>
</comment>
<keyword evidence="7" id="KW-0217">Developmental protein</keyword>
<dbReference type="PANTHER" id="PTHR24351">
    <property type="entry name" value="RIBOSOMAL PROTEIN S6 KINASE"/>
    <property type="match status" value="1"/>
</dbReference>
<keyword evidence="17" id="KW-0460">Magnesium</keyword>
<evidence type="ECO:0000313" key="32">
    <source>
        <dbReference type="Proteomes" id="UP000827892"/>
    </source>
</evidence>
<dbReference type="FunFam" id="3.30.200.20:FF:000681">
    <property type="entry name" value="Non-specific serine/threonine protein kinase"/>
    <property type="match status" value="1"/>
</dbReference>
<evidence type="ECO:0000256" key="1">
    <source>
        <dbReference type="ARBA" id="ARBA00001946"/>
    </source>
</evidence>
<evidence type="ECO:0000256" key="13">
    <source>
        <dbReference type="ARBA" id="ARBA00022723"/>
    </source>
</evidence>
<comment type="subcellular location">
    <subcellularLocation>
        <location evidence="3">Apical cell membrane</location>
    </subcellularLocation>
    <subcellularLocation>
        <location evidence="4">Cytoplasm</location>
    </subcellularLocation>
    <subcellularLocation>
        <location evidence="2">Nucleus</location>
    </subcellularLocation>
</comment>
<evidence type="ECO:0000259" key="29">
    <source>
        <dbReference type="PROSITE" id="PS50011"/>
    </source>
</evidence>
<dbReference type="SMART" id="SM00133">
    <property type="entry name" value="S_TK_X"/>
    <property type="match status" value="1"/>
</dbReference>
<dbReference type="InterPro" id="IPR000719">
    <property type="entry name" value="Prot_kinase_dom"/>
</dbReference>
<keyword evidence="16 27" id="KW-0067">ATP-binding</keyword>
<dbReference type="EMBL" id="CP090896">
    <property type="protein sequence ID" value="ULT79676.1"/>
    <property type="molecule type" value="Genomic_DNA"/>
</dbReference>
<dbReference type="GO" id="GO:0004674">
    <property type="term" value="F:protein serine/threonine kinase activity"/>
    <property type="evidence" value="ECO:0007669"/>
    <property type="project" value="UniProtKB-KW"/>
</dbReference>
<evidence type="ECO:0000256" key="6">
    <source>
        <dbReference type="ARBA" id="ARBA00012513"/>
    </source>
</evidence>
<dbReference type="GO" id="GO:0005634">
    <property type="term" value="C:nucleus"/>
    <property type="evidence" value="ECO:0007669"/>
    <property type="project" value="UniProtKB-SubCell"/>
</dbReference>
<keyword evidence="28" id="KW-1133">Transmembrane helix</keyword>
<dbReference type="SUPFAM" id="SSF64268">
    <property type="entry name" value="PX domain"/>
    <property type="match status" value="1"/>
</dbReference>
<evidence type="ECO:0000256" key="7">
    <source>
        <dbReference type="ARBA" id="ARBA00022473"/>
    </source>
</evidence>
<evidence type="ECO:0000256" key="21">
    <source>
        <dbReference type="ARBA" id="ARBA00042467"/>
    </source>
</evidence>
<dbReference type="InterPro" id="IPR036871">
    <property type="entry name" value="PX_dom_sf"/>
</dbReference>
<keyword evidence="9" id="KW-0963">Cytoplasm</keyword>
<evidence type="ECO:0000256" key="4">
    <source>
        <dbReference type="ARBA" id="ARBA00004496"/>
    </source>
</evidence>
<comment type="cofactor">
    <cofactor evidence="1">
        <name>Mg(2+)</name>
        <dbReference type="ChEBI" id="CHEBI:18420"/>
    </cofactor>
</comment>
<evidence type="ECO:0000256" key="9">
    <source>
        <dbReference type="ARBA" id="ARBA00022490"/>
    </source>
</evidence>
<evidence type="ECO:0000256" key="26">
    <source>
        <dbReference type="ARBA" id="ARBA00082982"/>
    </source>
</evidence>
<evidence type="ECO:0000256" key="3">
    <source>
        <dbReference type="ARBA" id="ARBA00004221"/>
    </source>
</evidence>
<dbReference type="PROSITE" id="PS00107">
    <property type="entry name" value="PROTEIN_KINASE_ATP"/>
    <property type="match status" value="1"/>
</dbReference>
<feature type="transmembrane region" description="Helical" evidence="28">
    <location>
        <begin position="504"/>
        <end position="528"/>
    </location>
</feature>
<keyword evidence="11" id="KW-0597">Phosphoprotein</keyword>
<dbReference type="EC" id="2.7.11.1" evidence="6"/>
<evidence type="ECO:0000256" key="23">
    <source>
        <dbReference type="ARBA" id="ARBA00048679"/>
    </source>
</evidence>
<keyword evidence="13" id="KW-0479">Metal-binding</keyword>
<evidence type="ECO:0000313" key="31">
    <source>
        <dbReference type="EMBL" id="ULT79676.1"/>
    </source>
</evidence>
<evidence type="ECO:0000256" key="17">
    <source>
        <dbReference type="ARBA" id="ARBA00022842"/>
    </source>
</evidence>
<evidence type="ECO:0000256" key="28">
    <source>
        <dbReference type="SAM" id="Phobius"/>
    </source>
</evidence>
<keyword evidence="14 27" id="KW-0547">Nucleotide-binding</keyword>
<evidence type="ECO:0000256" key="15">
    <source>
        <dbReference type="ARBA" id="ARBA00022777"/>
    </source>
</evidence>
<evidence type="ECO:0000256" key="16">
    <source>
        <dbReference type="ARBA" id="ARBA00022840"/>
    </source>
</evidence>
<dbReference type="InterPro" id="IPR000961">
    <property type="entry name" value="AGC-kinase_C"/>
</dbReference>
<dbReference type="GO" id="GO:0005737">
    <property type="term" value="C:cytoplasm"/>
    <property type="evidence" value="ECO:0007669"/>
    <property type="project" value="UniProtKB-SubCell"/>
</dbReference>
<evidence type="ECO:0000256" key="20">
    <source>
        <dbReference type="ARBA" id="ARBA00023242"/>
    </source>
</evidence>
<proteinExistence type="inferred from homology"/>
<dbReference type="AlphaFoldDB" id="A0AAE9CT76"/>